<keyword evidence="3 6" id="KW-0812">Transmembrane</keyword>
<evidence type="ECO:0000256" key="2">
    <source>
        <dbReference type="ARBA" id="ARBA00010583"/>
    </source>
</evidence>
<reference evidence="8 9" key="1">
    <citation type="journal article" date="2015" name="Genome Biol. Evol.">
        <title>Comparative Genomics of a Bacterivorous Green Alga Reveals Evolutionary Causalities and Consequences of Phago-Mixotrophic Mode of Nutrition.</title>
        <authorList>
            <person name="Burns J.A."/>
            <person name="Paasch A."/>
            <person name="Narechania A."/>
            <person name="Kim E."/>
        </authorList>
    </citation>
    <scope>NUCLEOTIDE SEQUENCE [LARGE SCALE GENOMIC DNA]</scope>
    <source>
        <strain evidence="8 9">PLY_AMNH</strain>
    </source>
</reference>
<gene>
    <name evidence="8" type="ORF">CYMTET_31725</name>
</gene>
<accession>A0AAE0FGF4</accession>
<evidence type="ECO:0000313" key="9">
    <source>
        <dbReference type="Proteomes" id="UP001190700"/>
    </source>
</evidence>
<proteinExistence type="inferred from homology"/>
<evidence type="ECO:0000313" key="8">
    <source>
        <dbReference type="EMBL" id="KAK3259270.1"/>
    </source>
</evidence>
<evidence type="ECO:0000256" key="4">
    <source>
        <dbReference type="ARBA" id="ARBA00022989"/>
    </source>
</evidence>
<comment type="similarity">
    <text evidence="2">Belongs to the OXA1/ALB3/YidC (TC 2.A.9.2) family.</text>
</comment>
<evidence type="ECO:0000256" key="5">
    <source>
        <dbReference type="ARBA" id="ARBA00023136"/>
    </source>
</evidence>
<evidence type="ECO:0000256" key="3">
    <source>
        <dbReference type="ARBA" id="ARBA00022692"/>
    </source>
</evidence>
<protein>
    <recommendedName>
        <fullName evidence="7">Membrane insertase YidC/Oxa/ALB C-terminal domain-containing protein</fullName>
    </recommendedName>
</protein>
<dbReference type="Proteomes" id="UP001190700">
    <property type="component" value="Unassembled WGS sequence"/>
</dbReference>
<dbReference type="AlphaFoldDB" id="A0AAE0FGF4"/>
<dbReference type="PANTHER" id="PTHR12428:SF14">
    <property type="entry name" value="ALBINO3-LIKE PROTEIN 1, CHLOROPLASTIC"/>
    <property type="match status" value="1"/>
</dbReference>
<evidence type="ECO:0000259" key="7">
    <source>
        <dbReference type="Pfam" id="PF02096"/>
    </source>
</evidence>
<dbReference type="EMBL" id="LGRX02018894">
    <property type="protein sequence ID" value="KAK3259270.1"/>
    <property type="molecule type" value="Genomic_DNA"/>
</dbReference>
<feature type="non-terminal residue" evidence="8">
    <location>
        <position position="271"/>
    </location>
</feature>
<dbReference type="GO" id="GO:0010027">
    <property type="term" value="P:thylakoid membrane organization"/>
    <property type="evidence" value="ECO:0007669"/>
    <property type="project" value="TreeGrafter"/>
</dbReference>
<dbReference type="PANTHER" id="PTHR12428">
    <property type="entry name" value="OXA1"/>
    <property type="match status" value="1"/>
</dbReference>
<dbReference type="GO" id="GO:0032977">
    <property type="term" value="F:membrane insertase activity"/>
    <property type="evidence" value="ECO:0007669"/>
    <property type="project" value="InterPro"/>
</dbReference>
<dbReference type="GO" id="GO:0072598">
    <property type="term" value="P:protein localization to chloroplast"/>
    <property type="evidence" value="ECO:0007669"/>
    <property type="project" value="TreeGrafter"/>
</dbReference>
<comment type="caution">
    <text evidence="8">The sequence shown here is derived from an EMBL/GenBank/DDBJ whole genome shotgun (WGS) entry which is preliminary data.</text>
</comment>
<keyword evidence="5" id="KW-0472">Membrane</keyword>
<comment type="similarity">
    <text evidence="6">Belongs to the OXA1/ALB3/YidC family.</text>
</comment>
<dbReference type="GO" id="GO:0009535">
    <property type="term" value="C:chloroplast thylakoid membrane"/>
    <property type="evidence" value="ECO:0007669"/>
    <property type="project" value="TreeGrafter"/>
</dbReference>
<evidence type="ECO:0000256" key="6">
    <source>
        <dbReference type="RuleBase" id="RU003945"/>
    </source>
</evidence>
<evidence type="ECO:0000256" key="1">
    <source>
        <dbReference type="ARBA" id="ARBA00004141"/>
    </source>
</evidence>
<organism evidence="8 9">
    <name type="scientific">Cymbomonas tetramitiformis</name>
    <dbReference type="NCBI Taxonomy" id="36881"/>
    <lineage>
        <taxon>Eukaryota</taxon>
        <taxon>Viridiplantae</taxon>
        <taxon>Chlorophyta</taxon>
        <taxon>Pyramimonadophyceae</taxon>
        <taxon>Pyramimonadales</taxon>
        <taxon>Pyramimonadaceae</taxon>
        <taxon>Cymbomonas</taxon>
    </lineage>
</organism>
<sequence>MPSTLNVMVPRALAGSCLPQTATRKMKAAAVSASSGLSSRGAPLAPRRRVCTRAVRSLGNSVTAQLNEVADVISHVAAQPVDVWSQMMYTIADADPAVAEAVAEASDNGGFLGPIVGGLEWLLKILDSAFENVGVPYSYGFSIIALTILVKVLTFPLSKQQVESTIAMQKIQPKVKQLQSQWGNDKERLQVFIGLYRALTNVADEGLLTDGFFWIPSLAGPTSLSAREAGEGFSWLSIVDGAPAIGWHDAISYLVLPVVLTISQFVSQKLM</sequence>
<dbReference type="InterPro" id="IPR001708">
    <property type="entry name" value="YidC/ALB3/OXA1/COX18"/>
</dbReference>
<feature type="domain" description="Membrane insertase YidC/Oxa/ALB C-terminal" evidence="7">
    <location>
        <begin position="139"/>
        <end position="190"/>
    </location>
</feature>
<name>A0AAE0FGF4_9CHLO</name>
<dbReference type="InterPro" id="IPR028055">
    <property type="entry name" value="YidC/Oxa/ALB_C"/>
</dbReference>
<keyword evidence="9" id="KW-1185">Reference proteome</keyword>
<comment type="subcellular location">
    <subcellularLocation>
        <location evidence="1 6">Membrane</location>
        <topology evidence="1 6">Multi-pass membrane protein</topology>
    </subcellularLocation>
</comment>
<keyword evidence="4" id="KW-1133">Transmembrane helix</keyword>
<dbReference type="Pfam" id="PF02096">
    <property type="entry name" value="60KD_IMP"/>
    <property type="match status" value="1"/>
</dbReference>
<dbReference type="GO" id="GO:0051205">
    <property type="term" value="P:protein insertion into membrane"/>
    <property type="evidence" value="ECO:0007669"/>
    <property type="project" value="TreeGrafter"/>
</dbReference>